<proteinExistence type="predicted"/>
<name>A0A9D1GMD8_9BACT</name>
<comment type="caution">
    <text evidence="4">The sequence shown here is derived from an EMBL/GenBank/DDBJ whole genome shotgun (WGS) entry which is preliminary data.</text>
</comment>
<feature type="signal peptide" evidence="2">
    <location>
        <begin position="1"/>
        <end position="18"/>
    </location>
</feature>
<dbReference type="AlphaFoldDB" id="A0A9D1GMD8"/>
<comment type="PTM">
    <text evidence="1">The conversion to 3-oxoalanine (also known as C-formylglycine, FGly), of a serine or cysteine residue in prokaryotes and of a cysteine residue in eukaryotes, is critical for catalytic activity.</text>
</comment>
<dbReference type="CDD" id="cd16145">
    <property type="entry name" value="ARS_like"/>
    <property type="match status" value="1"/>
</dbReference>
<evidence type="ECO:0000256" key="2">
    <source>
        <dbReference type="SAM" id="SignalP"/>
    </source>
</evidence>
<sequence>MRKLMKLGALAAAGSALAGCAQNQETARPNVVFILADDLGWGDLSCYGQQKFETPNIDALAQRGMLFTQCYSGTTVSAPSRSCLITGTHSGHTYIRGNLRMPPEGQFPLPEGAETIFHDFRNAGYTTGAFGKWGLGPVGSTGDPNEQGVDKFFGYNCQTLAHSYYPDHLWDNGTKVVLEDNVDEIPYGEGSYSADLIHDQALEFMEGAVAEGKPFFMWYPTTIPHAELIVPQDSIIAKFKGKYPETPYKGEDLGDPRFRIGGYCSQEYPHATFAAMVTRLDHYVGEIVQKLKDLGVYDNTIIIFSSDNGPHQEGGADPDFFDSNGPWKGYKRDLYEGGIRVPMIVQWPGHIAEGGRTDFMCSFWDMMPTFRTILNPDSETDGLDGISLLPLLEGRDGQKEHEYLYFEFAERMSQAARKGPWKLIRLDIEGDNDRYELYNIDSDPGEEHDLAAEHPNKVEELKAIMTEAHVPNSNFPLFSGE</sequence>
<dbReference type="InterPro" id="IPR000917">
    <property type="entry name" value="Sulfatase_N"/>
</dbReference>
<dbReference type="Proteomes" id="UP000886881">
    <property type="component" value="Unassembled WGS sequence"/>
</dbReference>
<dbReference type="InterPro" id="IPR017850">
    <property type="entry name" value="Alkaline_phosphatase_core_sf"/>
</dbReference>
<feature type="chain" id="PRO_5038983665" evidence="2">
    <location>
        <begin position="19"/>
        <end position="481"/>
    </location>
</feature>
<dbReference type="Gene3D" id="3.40.720.10">
    <property type="entry name" value="Alkaline Phosphatase, subunit A"/>
    <property type="match status" value="1"/>
</dbReference>
<dbReference type="EMBL" id="DVLC01000060">
    <property type="protein sequence ID" value="HIT46833.1"/>
    <property type="molecule type" value="Genomic_DNA"/>
</dbReference>
<evidence type="ECO:0000313" key="5">
    <source>
        <dbReference type="Proteomes" id="UP000886881"/>
    </source>
</evidence>
<dbReference type="PROSITE" id="PS51257">
    <property type="entry name" value="PROKAR_LIPOPROTEIN"/>
    <property type="match status" value="1"/>
</dbReference>
<organism evidence="4 5">
    <name type="scientific">Candidatus Cryptobacteroides merdipullorum</name>
    <dbReference type="NCBI Taxonomy" id="2840771"/>
    <lineage>
        <taxon>Bacteria</taxon>
        <taxon>Pseudomonadati</taxon>
        <taxon>Bacteroidota</taxon>
        <taxon>Bacteroidia</taxon>
        <taxon>Bacteroidales</taxon>
        <taxon>Candidatus Cryptobacteroides</taxon>
    </lineage>
</organism>
<dbReference type="Pfam" id="PF00884">
    <property type="entry name" value="Sulfatase"/>
    <property type="match status" value="1"/>
</dbReference>
<keyword evidence="2" id="KW-0732">Signal</keyword>
<evidence type="ECO:0000256" key="1">
    <source>
        <dbReference type="PIRSR" id="PIRSR600917-52"/>
    </source>
</evidence>
<feature type="domain" description="Sulfatase N-terminal" evidence="3">
    <location>
        <begin position="29"/>
        <end position="370"/>
    </location>
</feature>
<feature type="modified residue" description="3-oxoalanine (Ser)" evidence="1">
    <location>
        <position position="77"/>
    </location>
</feature>
<dbReference type="PANTHER" id="PTHR43751">
    <property type="entry name" value="SULFATASE"/>
    <property type="match status" value="1"/>
</dbReference>
<reference evidence="4" key="2">
    <citation type="journal article" date="2021" name="PeerJ">
        <title>Extensive microbial diversity within the chicken gut microbiome revealed by metagenomics and culture.</title>
        <authorList>
            <person name="Gilroy R."/>
            <person name="Ravi A."/>
            <person name="Getino M."/>
            <person name="Pursley I."/>
            <person name="Horton D.L."/>
            <person name="Alikhan N.F."/>
            <person name="Baker D."/>
            <person name="Gharbi K."/>
            <person name="Hall N."/>
            <person name="Watson M."/>
            <person name="Adriaenssens E.M."/>
            <person name="Foster-Nyarko E."/>
            <person name="Jarju S."/>
            <person name="Secka A."/>
            <person name="Antonio M."/>
            <person name="Oren A."/>
            <person name="Chaudhuri R.R."/>
            <person name="La Ragione R."/>
            <person name="Hildebrand F."/>
            <person name="Pallen M.J."/>
        </authorList>
    </citation>
    <scope>NUCLEOTIDE SEQUENCE</scope>
    <source>
        <strain evidence="4">ChiHecec2B26-709</strain>
    </source>
</reference>
<evidence type="ECO:0000313" key="4">
    <source>
        <dbReference type="EMBL" id="HIT46833.1"/>
    </source>
</evidence>
<dbReference type="PANTHER" id="PTHR43751:SF3">
    <property type="entry name" value="SULFATASE N-TERMINAL DOMAIN-CONTAINING PROTEIN"/>
    <property type="match status" value="1"/>
</dbReference>
<reference evidence="4" key="1">
    <citation type="submission" date="2020-10" db="EMBL/GenBank/DDBJ databases">
        <authorList>
            <person name="Gilroy R."/>
        </authorList>
    </citation>
    <scope>NUCLEOTIDE SEQUENCE</scope>
    <source>
        <strain evidence="4">ChiHecec2B26-709</strain>
    </source>
</reference>
<dbReference type="Gene3D" id="3.30.1120.10">
    <property type="match status" value="1"/>
</dbReference>
<dbReference type="InterPro" id="IPR052701">
    <property type="entry name" value="GAG_Ulvan_Degrading_Sulfatases"/>
</dbReference>
<protein>
    <submittedName>
        <fullName evidence="4">Arylsulfatase</fullName>
    </submittedName>
</protein>
<dbReference type="SUPFAM" id="SSF53649">
    <property type="entry name" value="Alkaline phosphatase-like"/>
    <property type="match status" value="1"/>
</dbReference>
<gene>
    <name evidence="4" type="ORF">IAC35_03125</name>
</gene>
<evidence type="ECO:0000259" key="3">
    <source>
        <dbReference type="Pfam" id="PF00884"/>
    </source>
</evidence>
<accession>A0A9D1GMD8</accession>